<dbReference type="Gene3D" id="3.30.40.10">
    <property type="entry name" value="Zinc/RING finger domain, C3HC4 (zinc finger)"/>
    <property type="match status" value="2"/>
</dbReference>
<evidence type="ECO:0000313" key="3">
    <source>
        <dbReference type="Proteomes" id="UP000469452"/>
    </source>
</evidence>
<feature type="domain" description="Ubiquitinyl hydrolase variant UBP zinc finger" evidence="1">
    <location>
        <begin position="9"/>
        <end position="65"/>
    </location>
</feature>
<proteinExistence type="predicted"/>
<protein>
    <recommendedName>
        <fullName evidence="1">Ubiquitinyl hydrolase variant UBP zinc finger domain-containing protein</fullName>
    </recommendedName>
</protein>
<name>A0A6A5AH67_APHAT</name>
<dbReference type="VEuPathDB" id="FungiDB:H257_17297"/>
<evidence type="ECO:0000259" key="1">
    <source>
        <dbReference type="Pfam" id="PF17807"/>
    </source>
</evidence>
<dbReference type="Proteomes" id="UP000469452">
    <property type="component" value="Unassembled WGS sequence"/>
</dbReference>
<evidence type="ECO:0000313" key="2">
    <source>
        <dbReference type="EMBL" id="KAF0774492.1"/>
    </source>
</evidence>
<organism evidence="2 3">
    <name type="scientific">Aphanomyces astaci</name>
    <name type="common">Crayfish plague agent</name>
    <dbReference type="NCBI Taxonomy" id="112090"/>
    <lineage>
        <taxon>Eukaryota</taxon>
        <taxon>Sar</taxon>
        <taxon>Stramenopiles</taxon>
        <taxon>Oomycota</taxon>
        <taxon>Saprolegniomycetes</taxon>
        <taxon>Saprolegniales</taxon>
        <taxon>Verrucalvaceae</taxon>
        <taxon>Aphanomyces</taxon>
    </lineage>
</organism>
<dbReference type="InterPro" id="IPR013083">
    <property type="entry name" value="Znf_RING/FYVE/PHD"/>
</dbReference>
<dbReference type="InterPro" id="IPR041432">
    <property type="entry name" value="UBP13_Znf-UBP_var"/>
</dbReference>
<reference evidence="2 3" key="1">
    <citation type="submission" date="2019-06" db="EMBL/GenBank/DDBJ databases">
        <title>Genomics analysis of Aphanomyces spp. identifies a new class of oomycete effector associated with host adaptation.</title>
        <authorList>
            <person name="Gaulin E."/>
        </authorList>
    </citation>
    <scope>NUCLEOTIDE SEQUENCE [LARGE SCALE GENOMIC DNA]</scope>
    <source>
        <strain evidence="2 3">E</strain>
    </source>
</reference>
<dbReference type="Pfam" id="PF17807">
    <property type="entry name" value="zf-UBP_var"/>
    <property type="match status" value="1"/>
</dbReference>
<dbReference type="EMBL" id="VJMI01003656">
    <property type="protein sequence ID" value="KAF0774492.1"/>
    <property type="molecule type" value="Genomic_DNA"/>
</dbReference>
<gene>
    <name evidence="2" type="ORF">AaE_001807</name>
</gene>
<dbReference type="AlphaFoldDB" id="A0A6A5AH67"/>
<accession>A0A6A5AH67</accession>
<feature type="non-terminal residue" evidence="2">
    <location>
        <position position="186"/>
    </location>
</feature>
<comment type="caution">
    <text evidence="2">The sequence shown here is derived from an EMBL/GenBank/DDBJ whole genome shotgun (WGS) entry which is preliminary data.</text>
</comment>
<sequence length="186" mass="20606">MGLDNFGTVKVAKDSSAVYKEECVLSFDSPFTPGGLYTNLSTFESFGDLHLADDIARTKQQVYLHYIYKVAIGVEGGFNDDEVEVTKTLTVVVFQGDEKLTFELTDPSLPAVIRESVESVLNHQGHHVSEQVKSWQEEIATSQYAFDLIQLPKEDCAPISGNPSTWVCGSDTCDKKENLWMNLSDG</sequence>